<reference evidence="3 4" key="1">
    <citation type="submission" date="2019-07" db="EMBL/GenBank/DDBJ databases">
        <title>De Novo Assembly of kiwifruit Actinidia rufa.</title>
        <authorList>
            <person name="Sugita-Konishi S."/>
            <person name="Sato K."/>
            <person name="Mori E."/>
            <person name="Abe Y."/>
            <person name="Kisaki G."/>
            <person name="Hamano K."/>
            <person name="Suezawa K."/>
            <person name="Otani M."/>
            <person name="Fukuda T."/>
            <person name="Manabe T."/>
            <person name="Gomi K."/>
            <person name="Tabuchi M."/>
            <person name="Akimitsu K."/>
            <person name="Kataoka I."/>
        </authorList>
    </citation>
    <scope>NUCLEOTIDE SEQUENCE [LARGE SCALE GENOMIC DNA]</scope>
    <source>
        <strain evidence="4">cv. Fuchu</strain>
    </source>
</reference>
<evidence type="ECO:0000256" key="1">
    <source>
        <dbReference type="SAM" id="Coils"/>
    </source>
</evidence>
<comment type="caution">
    <text evidence="3">The sequence shown here is derived from an EMBL/GenBank/DDBJ whole genome shotgun (WGS) entry which is preliminary data.</text>
</comment>
<protein>
    <submittedName>
        <fullName evidence="3">Uncharacterized protein</fullName>
    </submittedName>
</protein>
<keyword evidence="4" id="KW-1185">Reference proteome</keyword>
<dbReference type="EMBL" id="BJWL01000023">
    <property type="protein sequence ID" value="GFZ11707.1"/>
    <property type="molecule type" value="Genomic_DNA"/>
</dbReference>
<evidence type="ECO:0000256" key="2">
    <source>
        <dbReference type="SAM" id="MobiDB-lite"/>
    </source>
</evidence>
<feature type="compositionally biased region" description="Polar residues" evidence="2">
    <location>
        <begin position="281"/>
        <end position="293"/>
    </location>
</feature>
<evidence type="ECO:0000313" key="3">
    <source>
        <dbReference type="EMBL" id="GFZ11707.1"/>
    </source>
</evidence>
<proteinExistence type="predicted"/>
<dbReference type="OrthoDB" id="1741137at2759"/>
<keyword evidence="1" id="KW-0175">Coiled coil</keyword>
<gene>
    <name evidence="3" type="ORF">Acr_23g0000920</name>
</gene>
<dbReference type="AlphaFoldDB" id="A0A7J0GLK5"/>
<sequence length="389" mass="43478">MQGTSGDVSECVIVWVVNMDWHQHVAGQSGKQRFMGMNQFVGGLSLVVYKLDKALSREGRKRQGKFLRQRLVLAQRKPWHNLCIIGAIKRLSFDPVKCHRRWVLRVIDPVTIGIKASLGGHQLGWDYSLADGLVAMPKSFLALRDSHEKQVVESATRFSEMLEDMTTLLNALRERLDDVESKISLVKKAVAGSAHDTDVSHKVKFPEPKSFGDGEKVLITSMDLSGDAKLWWRMRMGCKGVAAAPKTYRHSEGLELRRLGVKDLSSTIAAADGPLDYKLGNPSTSEFNENKSGGKNGKPKADDSQSWSVVASCTCTTLDCKGMRKSYLDWIAMFKTVMLRAYRVVGQSGKKRFMRMNQFVGGLVRTQGWHWHWINSGYVDNSQGQLSAV</sequence>
<name>A0A7J0GLK5_9ERIC</name>
<feature type="coiled-coil region" evidence="1">
    <location>
        <begin position="162"/>
        <end position="189"/>
    </location>
</feature>
<accession>A0A7J0GLK5</accession>
<evidence type="ECO:0000313" key="4">
    <source>
        <dbReference type="Proteomes" id="UP000585474"/>
    </source>
</evidence>
<feature type="region of interest" description="Disordered" evidence="2">
    <location>
        <begin position="280"/>
        <end position="304"/>
    </location>
</feature>
<dbReference type="Proteomes" id="UP000585474">
    <property type="component" value="Unassembled WGS sequence"/>
</dbReference>
<organism evidence="3 4">
    <name type="scientific">Actinidia rufa</name>
    <dbReference type="NCBI Taxonomy" id="165716"/>
    <lineage>
        <taxon>Eukaryota</taxon>
        <taxon>Viridiplantae</taxon>
        <taxon>Streptophyta</taxon>
        <taxon>Embryophyta</taxon>
        <taxon>Tracheophyta</taxon>
        <taxon>Spermatophyta</taxon>
        <taxon>Magnoliopsida</taxon>
        <taxon>eudicotyledons</taxon>
        <taxon>Gunneridae</taxon>
        <taxon>Pentapetalae</taxon>
        <taxon>asterids</taxon>
        <taxon>Ericales</taxon>
        <taxon>Actinidiaceae</taxon>
        <taxon>Actinidia</taxon>
    </lineage>
</organism>